<sequence length="109" mass="11625">MATRMGGCSGRLDDSFGSNASATAANSSTVDSLPWCLPHLAPLYSCPIHSAPFILQCTTAATTTFSVIHAIVPPLTRLLLLMYDCPAYTSLLFGYLMGIVLVASPKWNE</sequence>
<feature type="transmembrane region" description="Helical" evidence="2">
    <location>
        <begin position="78"/>
        <end position="103"/>
    </location>
</feature>
<name>A0A3P7FAV0_HYDTA</name>
<reference evidence="3 4" key="1">
    <citation type="submission" date="2018-11" db="EMBL/GenBank/DDBJ databases">
        <authorList>
            <consortium name="Pathogen Informatics"/>
        </authorList>
    </citation>
    <scope>NUCLEOTIDE SEQUENCE [LARGE SCALE GENOMIC DNA]</scope>
</reference>
<keyword evidence="2" id="KW-1133">Transmembrane helix</keyword>
<organism evidence="3 4">
    <name type="scientific">Hydatigena taeniaeformis</name>
    <name type="common">Feline tapeworm</name>
    <name type="synonym">Taenia taeniaeformis</name>
    <dbReference type="NCBI Taxonomy" id="6205"/>
    <lineage>
        <taxon>Eukaryota</taxon>
        <taxon>Metazoa</taxon>
        <taxon>Spiralia</taxon>
        <taxon>Lophotrochozoa</taxon>
        <taxon>Platyhelminthes</taxon>
        <taxon>Cestoda</taxon>
        <taxon>Eucestoda</taxon>
        <taxon>Cyclophyllidea</taxon>
        <taxon>Taeniidae</taxon>
        <taxon>Hydatigera</taxon>
    </lineage>
</organism>
<dbReference type="Proteomes" id="UP000274429">
    <property type="component" value="Unassembled WGS sequence"/>
</dbReference>
<dbReference type="EMBL" id="UYWX01005417">
    <property type="protein sequence ID" value="VDM25707.1"/>
    <property type="molecule type" value="Genomic_DNA"/>
</dbReference>
<evidence type="ECO:0000256" key="1">
    <source>
        <dbReference type="SAM" id="MobiDB-lite"/>
    </source>
</evidence>
<keyword evidence="2" id="KW-0472">Membrane</keyword>
<feature type="transmembrane region" description="Helical" evidence="2">
    <location>
        <begin position="53"/>
        <end position="72"/>
    </location>
</feature>
<keyword evidence="2" id="KW-0812">Transmembrane</keyword>
<keyword evidence="4" id="KW-1185">Reference proteome</keyword>
<feature type="region of interest" description="Disordered" evidence="1">
    <location>
        <begin position="1"/>
        <end position="23"/>
    </location>
</feature>
<dbReference type="AlphaFoldDB" id="A0A3P7FAV0"/>
<evidence type="ECO:0000313" key="4">
    <source>
        <dbReference type="Proteomes" id="UP000274429"/>
    </source>
</evidence>
<evidence type="ECO:0000256" key="2">
    <source>
        <dbReference type="SAM" id="Phobius"/>
    </source>
</evidence>
<evidence type="ECO:0000313" key="3">
    <source>
        <dbReference type="EMBL" id="VDM25707.1"/>
    </source>
</evidence>
<gene>
    <name evidence="3" type="ORF">TTAC_LOCUS4816</name>
</gene>
<proteinExistence type="predicted"/>
<accession>A0A3P7FAV0</accession>
<protein>
    <submittedName>
        <fullName evidence="3">Uncharacterized protein</fullName>
    </submittedName>
</protein>